<dbReference type="Proteomes" id="UP000295292">
    <property type="component" value="Unassembled WGS sequence"/>
</dbReference>
<dbReference type="OrthoDB" id="711069at2"/>
<name>A0A4R6WED5_9SPHI</name>
<evidence type="ECO:0000313" key="1">
    <source>
        <dbReference type="EMBL" id="TDQ78152.1"/>
    </source>
</evidence>
<sequence>MEQLLHVLIQQQKKHIKLNKNQNKLITMLIAVLKPTDKERLKSTIMDNADLKEIFKVADTKFYRIKKLFRTYELDTKDYYLADEILEVMKKNERGG</sequence>
<dbReference type="RefSeq" id="WP_133584401.1">
    <property type="nucleotide sequence ID" value="NZ_SNYV01000013.1"/>
</dbReference>
<dbReference type="EMBL" id="SNYV01000013">
    <property type="protein sequence ID" value="TDQ78152.1"/>
    <property type="molecule type" value="Genomic_DNA"/>
</dbReference>
<evidence type="ECO:0000313" key="2">
    <source>
        <dbReference type="Proteomes" id="UP000295292"/>
    </source>
</evidence>
<protein>
    <submittedName>
        <fullName evidence="1">Uncharacterized protein</fullName>
    </submittedName>
</protein>
<gene>
    <name evidence="1" type="ORF">CLV99_2130</name>
</gene>
<accession>A0A4R6WED5</accession>
<keyword evidence="2" id="KW-1185">Reference proteome</keyword>
<reference evidence="1 2" key="1">
    <citation type="submission" date="2019-03" db="EMBL/GenBank/DDBJ databases">
        <title>Genomic Encyclopedia of Archaeal and Bacterial Type Strains, Phase II (KMG-II): from individual species to whole genera.</title>
        <authorList>
            <person name="Goeker M."/>
        </authorList>
    </citation>
    <scope>NUCLEOTIDE SEQUENCE [LARGE SCALE GENOMIC DNA]</scope>
    <source>
        <strain evidence="1 2">DSM 28353</strain>
    </source>
</reference>
<proteinExistence type="predicted"/>
<organism evidence="1 2">
    <name type="scientific">Sphingobacterium yanglingense</name>
    <dbReference type="NCBI Taxonomy" id="1437280"/>
    <lineage>
        <taxon>Bacteria</taxon>
        <taxon>Pseudomonadati</taxon>
        <taxon>Bacteroidota</taxon>
        <taxon>Sphingobacteriia</taxon>
        <taxon>Sphingobacteriales</taxon>
        <taxon>Sphingobacteriaceae</taxon>
        <taxon>Sphingobacterium</taxon>
    </lineage>
</organism>
<comment type="caution">
    <text evidence="1">The sequence shown here is derived from an EMBL/GenBank/DDBJ whole genome shotgun (WGS) entry which is preliminary data.</text>
</comment>
<dbReference type="AlphaFoldDB" id="A0A4R6WED5"/>